<dbReference type="InterPro" id="IPR035500">
    <property type="entry name" value="NHR-like_dom_sf"/>
</dbReference>
<dbReference type="CDD" id="cd06916">
    <property type="entry name" value="NR_DBD_like"/>
    <property type="match status" value="1"/>
</dbReference>
<name>A0A0N4ZF83_PARTI</name>
<dbReference type="Pfam" id="PF00105">
    <property type="entry name" value="zf-C4"/>
    <property type="match status" value="1"/>
</dbReference>
<keyword evidence="9" id="KW-0675">Receptor</keyword>
<organism evidence="13 14">
    <name type="scientific">Parastrongyloides trichosuri</name>
    <name type="common">Possum-specific nematode worm</name>
    <dbReference type="NCBI Taxonomy" id="131310"/>
    <lineage>
        <taxon>Eukaryota</taxon>
        <taxon>Metazoa</taxon>
        <taxon>Ecdysozoa</taxon>
        <taxon>Nematoda</taxon>
        <taxon>Chromadorea</taxon>
        <taxon>Rhabditida</taxon>
        <taxon>Tylenchina</taxon>
        <taxon>Panagrolaimomorpha</taxon>
        <taxon>Strongyloidoidea</taxon>
        <taxon>Strongyloididae</taxon>
        <taxon>Parastrongyloides</taxon>
    </lineage>
</organism>
<dbReference type="SUPFAM" id="SSF57716">
    <property type="entry name" value="Glucocorticoid receptor-like (DNA-binding domain)"/>
    <property type="match status" value="1"/>
</dbReference>
<dbReference type="PROSITE" id="PS00031">
    <property type="entry name" value="NUCLEAR_REC_DBD_1"/>
    <property type="match status" value="1"/>
</dbReference>
<feature type="compositionally biased region" description="Polar residues" evidence="11">
    <location>
        <begin position="211"/>
        <end position="221"/>
    </location>
</feature>
<evidence type="ECO:0000256" key="2">
    <source>
        <dbReference type="ARBA" id="ARBA00005993"/>
    </source>
</evidence>
<keyword evidence="8" id="KW-0804">Transcription</keyword>
<evidence type="ECO:0000256" key="9">
    <source>
        <dbReference type="ARBA" id="ARBA00023170"/>
    </source>
</evidence>
<dbReference type="GO" id="GO:0043565">
    <property type="term" value="F:sequence-specific DNA binding"/>
    <property type="evidence" value="ECO:0007669"/>
    <property type="project" value="InterPro"/>
</dbReference>
<dbReference type="InterPro" id="IPR050200">
    <property type="entry name" value="Nuclear_hormone_rcpt_NR3"/>
</dbReference>
<evidence type="ECO:0000256" key="11">
    <source>
        <dbReference type="SAM" id="MobiDB-lite"/>
    </source>
</evidence>
<protein>
    <submittedName>
        <fullName evidence="14">Nuclear receptor domain-containing protein</fullName>
    </submittedName>
</protein>
<feature type="region of interest" description="Disordered" evidence="11">
    <location>
        <begin position="211"/>
        <end position="247"/>
    </location>
</feature>
<accession>A0A0N4ZF83</accession>
<dbReference type="STRING" id="131310.A0A0N4ZF83"/>
<dbReference type="GO" id="GO:0003700">
    <property type="term" value="F:DNA-binding transcription factor activity"/>
    <property type="evidence" value="ECO:0007669"/>
    <property type="project" value="InterPro"/>
</dbReference>
<evidence type="ECO:0000313" key="14">
    <source>
        <dbReference type="WBParaSite" id="PTRK_0000641400.1"/>
    </source>
</evidence>
<keyword evidence="3" id="KW-0479">Metal-binding</keyword>
<evidence type="ECO:0000256" key="5">
    <source>
        <dbReference type="ARBA" id="ARBA00022833"/>
    </source>
</evidence>
<evidence type="ECO:0000256" key="10">
    <source>
        <dbReference type="ARBA" id="ARBA00023242"/>
    </source>
</evidence>
<feature type="compositionally biased region" description="Basic and acidic residues" evidence="11">
    <location>
        <begin position="114"/>
        <end position="123"/>
    </location>
</feature>
<dbReference type="Gene3D" id="3.30.50.10">
    <property type="entry name" value="Erythroid Transcription Factor GATA-1, subunit A"/>
    <property type="match status" value="1"/>
</dbReference>
<dbReference type="Proteomes" id="UP000038045">
    <property type="component" value="Unplaced"/>
</dbReference>
<feature type="region of interest" description="Disordered" evidence="11">
    <location>
        <begin position="89"/>
        <end position="150"/>
    </location>
</feature>
<evidence type="ECO:0000256" key="4">
    <source>
        <dbReference type="ARBA" id="ARBA00022771"/>
    </source>
</evidence>
<sequence length="573" mass="65141">MNSDPNQSILQQPHILPNDPNFVNNMFNNQMLNNPMMNNGFMNFQQTLPQFCMNMPPNQFPFNSPLAFQQHQQHQQQVWQKFLSQGGGGMPWMGPINNQPSSFNGQNIINSNNKKLESDRDSGNESTTMSPNNSASSLSNSPTSLPSRSNSFSIAKLTTDKENIEDKENPSDNNINIIRKEEIKVEVEKPIPVKEVPTFSVPTTTVQVNETSNIQQQQNQPPKLEMITPQRPKESPQTTPQNNTSQQFVSPMLPYQMYTPMQMAPNPQNTPTHHVQPMFQQIPMPQYYPQMLNSQNTGLQNMDIMNSSNQADLCRVCGDKASGFHYGVISCEGCKGFFRRSVQTNGNYQCHKKNECSVNRTTRTRCQACRFNRCLSAGMLRETVRGEKCRKRKAKEDDREEDIQETKEAMSLSTNIRNSFKEIFPPGISLNDQSVVINKLKELIKKISNFNSIPDGDIEKLIYYGLNAFLILRSVFTDDNCSPIIGDKSLIVNKFKSGLNFDGIKDECLPILSIIAVCQPHTPSLEREDLVDELRMKLSESLYILLLSKDNMDNALSMDIYTRLLYKIADLYK</sequence>
<dbReference type="SMART" id="SM00399">
    <property type="entry name" value="ZnF_C4"/>
    <property type="match status" value="1"/>
</dbReference>
<feature type="compositionally biased region" description="Low complexity" evidence="11">
    <location>
        <begin position="130"/>
        <end position="150"/>
    </location>
</feature>
<feature type="compositionally biased region" description="Polar residues" evidence="11">
    <location>
        <begin position="96"/>
        <end position="113"/>
    </location>
</feature>
<dbReference type="PROSITE" id="PS51030">
    <property type="entry name" value="NUCLEAR_REC_DBD_2"/>
    <property type="match status" value="1"/>
</dbReference>
<keyword evidence="4" id="KW-0863">Zinc-finger</keyword>
<comment type="subcellular location">
    <subcellularLocation>
        <location evidence="1">Nucleus</location>
    </subcellularLocation>
</comment>
<evidence type="ECO:0000256" key="8">
    <source>
        <dbReference type="ARBA" id="ARBA00023163"/>
    </source>
</evidence>
<keyword evidence="13" id="KW-1185">Reference proteome</keyword>
<evidence type="ECO:0000256" key="7">
    <source>
        <dbReference type="ARBA" id="ARBA00023125"/>
    </source>
</evidence>
<keyword evidence="6" id="KW-0805">Transcription regulation</keyword>
<dbReference type="PANTHER" id="PTHR48092">
    <property type="entry name" value="KNIRPS-RELATED PROTEIN-RELATED"/>
    <property type="match status" value="1"/>
</dbReference>
<dbReference type="SUPFAM" id="SSF48508">
    <property type="entry name" value="Nuclear receptor ligand-binding domain"/>
    <property type="match status" value="1"/>
</dbReference>
<dbReference type="InterPro" id="IPR013088">
    <property type="entry name" value="Znf_NHR/GATA"/>
</dbReference>
<evidence type="ECO:0000259" key="12">
    <source>
        <dbReference type="PROSITE" id="PS51030"/>
    </source>
</evidence>
<reference evidence="14" key="1">
    <citation type="submission" date="2017-02" db="UniProtKB">
        <authorList>
            <consortium name="WormBaseParasite"/>
        </authorList>
    </citation>
    <scope>IDENTIFICATION</scope>
</reference>
<keyword evidence="5" id="KW-0862">Zinc</keyword>
<evidence type="ECO:0000256" key="1">
    <source>
        <dbReference type="ARBA" id="ARBA00004123"/>
    </source>
</evidence>
<dbReference type="AlphaFoldDB" id="A0A0N4ZF83"/>
<dbReference type="WBParaSite" id="PTRK_0000641400.1">
    <property type="protein sequence ID" value="PTRK_0000641400.1"/>
    <property type="gene ID" value="PTRK_0000641400"/>
</dbReference>
<keyword evidence="10" id="KW-0539">Nucleus</keyword>
<evidence type="ECO:0000256" key="6">
    <source>
        <dbReference type="ARBA" id="ARBA00023015"/>
    </source>
</evidence>
<dbReference type="InterPro" id="IPR001628">
    <property type="entry name" value="Znf_hrmn_rcpt"/>
</dbReference>
<dbReference type="GO" id="GO:0005634">
    <property type="term" value="C:nucleus"/>
    <property type="evidence" value="ECO:0007669"/>
    <property type="project" value="UniProtKB-SubCell"/>
</dbReference>
<dbReference type="GO" id="GO:0008270">
    <property type="term" value="F:zinc ion binding"/>
    <property type="evidence" value="ECO:0007669"/>
    <property type="project" value="UniProtKB-KW"/>
</dbReference>
<proteinExistence type="inferred from homology"/>
<dbReference type="PRINTS" id="PR00047">
    <property type="entry name" value="STROIDFINGER"/>
</dbReference>
<keyword evidence="7" id="KW-0238">DNA-binding</keyword>
<evidence type="ECO:0000313" key="13">
    <source>
        <dbReference type="Proteomes" id="UP000038045"/>
    </source>
</evidence>
<feature type="compositionally biased region" description="Low complexity" evidence="11">
    <location>
        <begin position="235"/>
        <end position="247"/>
    </location>
</feature>
<feature type="domain" description="Nuclear receptor" evidence="12">
    <location>
        <begin position="311"/>
        <end position="386"/>
    </location>
</feature>
<dbReference type="FunFam" id="3.30.50.10:FF:000030">
    <property type="entry name" value="Nuclear Hormone Receptor family"/>
    <property type="match status" value="1"/>
</dbReference>
<comment type="similarity">
    <text evidence="2">Belongs to the nuclear hormone receptor family.</text>
</comment>
<evidence type="ECO:0000256" key="3">
    <source>
        <dbReference type="ARBA" id="ARBA00022723"/>
    </source>
</evidence>